<proteinExistence type="inferred from homology"/>
<keyword evidence="16" id="KW-1185">Reference proteome</keyword>
<feature type="transmembrane region" description="Helical" evidence="13">
    <location>
        <begin position="38"/>
        <end position="58"/>
    </location>
</feature>
<dbReference type="PANTHER" id="PTHR30529">
    <property type="entry name" value="CYTOCHROME B561"/>
    <property type="match status" value="1"/>
</dbReference>
<keyword evidence="9 13" id="KW-1133">Transmembrane helix</keyword>
<feature type="transmembrane region" description="Helical" evidence="13">
    <location>
        <begin position="84"/>
        <end position="102"/>
    </location>
</feature>
<keyword evidence="6 13" id="KW-0812">Transmembrane</keyword>
<feature type="domain" description="Cytochrome b561 bacterial/Ni-hydrogenase" evidence="14">
    <location>
        <begin position="6"/>
        <end position="172"/>
    </location>
</feature>
<dbReference type="RefSeq" id="WP_043574662.1">
    <property type="nucleotide sequence ID" value="NZ_CP142381.1"/>
</dbReference>
<comment type="caution">
    <text evidence="15">The sequence shown here is derived from an EMBL/GenBank/DDBJ whole genome shotgun (WGS) entry which is preliminary data.</text>
</comment>
<sequence>MSDNARYPLSVSLLHWLLALLVFLNFALGYLLDDEESLLAAHKLIGAWILLLALARAANKMRLRKRLPASLNPPGSWPYLAEKWAHGLLYLCMLGVPLLGWLKTNAAGHAVTLFPGLDLPALAATNRSLSHWFGGMHESLAALFALFIGLHVAAALWHRISHPGLGQARMLPMRGVKR</sequence>
<evidence type="ECO:0000256" key="12">
    <source>
        <dbReference type="ARBA" id="ARBA00037975"/>
    </source>
</evidence>
<dbReference type="Proteomes" id="UP000711178">
    <property type="component" value="Unassembled WGS sequence"/>
</dbReference>
<dbReference type="EMBL" id="JAHDTB010000003">
    <property type="protein sequence ID" value="MBW8287147.1"/>
    <property type="molecule type" value="Genomic_DNA"/>
</dbReference>
<keyword evidence="4" id="KW-1003">Cell membrane</keyword>
<evidence type="ECO:0000256" key="5">
    <source>
        <dbReference type="ARBA" id="ARBA00022617"/>
    </source>
</evidence>
<reference evidence="15 16" key="1">
    <citation type="submission" date="2021-05" db="EMBL/GenBank/DDBJ databases">
        <title>Draft Whole Genome Sequencing Of Biosensor Chromobacterium violaceum Strain CV026 Reveals A Regulatory RNA In Chromobacterium violaceum Phenotype Regulatory Network.</title>
        <authorList>
            <person name="Hong K.W."/>
            <person name="Chan K.G."/>
            <person name="Chang C.-Y."/>
        </authorList>
    </citation>
    <scope>NUCLEOTIDE SEQUENCE [LARGE SCALE GENOMIC DNA]</scope>
    <source>
        <strain evidence="15 16">ATCC 31532</strain>
    </source>
</reference>
<keyword evidence="7" id="KW-0479">Metal-binding</keyword>
<evidence type="ECO:0000256" key="9">
    <source>
        <dbReference type="ARBA" id="ARBA00022989"/>
    </source>
</evidence>
<evidence type="ECO:0000259" key="14">
    <source>
        <dbReference type="Pfam" id="PF01292"/>
    </source>
</evidence>
<evidence type="ECO:0000256" key="10">
    <source>
        <dbReference type="ARBA" id="ARBA00023004"/>
    </source>
</evidence>
<keyword evidence="3" id="KW-0813">Transport</keyword>
<evidence type="ECO:0000256" key="4">
    <source>
        <dbReference type="ARBA" id="ARBA00022475"/>
    </source>
</evidence>
<keyword evidence="11 13" id="KW-0472">Membrane</keyword>
<dbReference type="InterPro" id="IPR011577">
    <property type="entry name" value="Cyt_b561_bac/Ni-Hgenase"/>
</dbReference>
<feature type="transmembrane region" description="Helical" evidence="13">
    <location>
        <begin position="140"/>
        <end position="160"/>
    </location>
</feature>
<keyword evidence="8" id="KW-0249">Electron transport</keyword>
<comment type="subcellular location">
    <subcellularLocation>
        <location evidence="2">Cell membrane</location>
        <topology evidence="2">Multi-pass membrane protein</topology>
    </subcellularLocation>
</comment>
<organism evidence="15 16">
    <name type="scientific">Chromobacterium subtsugae</name>
    <dbReference type="NCBI Taxonomy" id="251747"/>
    <lineage>
        <taxon>Bacteria</taxon>
        <taxon>Pseudomonadati</taxon>
        <taxon>Pseudomonadota</taxon>
        <taxon>Betaproteobacteria</taxon>
        <taxon>Neisseriales</taxon>
        <taxon>Chromobacteriaceae</taxon>
        <taxon>Chromobacterium</taxon>
    </lineage>
</organism>
<keyword evidence="10" id="KW-0408">Iron</keyword>
<dbReference type="InterPro" id="IPR016174">
    <property type="entry name" value="Di-haem_cyt_TM"/>
</dbReference>
<evidence type="ECO:0000256" key="3">
    <source>
        <dbReference type="ARBA" id="ARBA00022448"/>
    </source>
</evidence>
<dbReference type="InterPro" id="IPR052168">
    <property type="entry name" value="Cytochrome_b561_oxidase"/>
</dbReference>
<dbReference type="PANTHER" id="PTHR30529:SF1">
    <property type="entry name" value="CYTOCHROME B561 HOMOLOG 2"/>
    <property type="match status" value="1"/>
</dbReference>
<dbReference type="Pfam" id="PF01292">
    <property type="entry name" value="Ni_hydr_CYTB"/>
    <property type="match status" value="1"/>
</dbReference>
<protein>
    <submittedName>
        <fullName evidence="15">Cytochrome b/b6 domain-containing protein</fullName>
    </submittedName>
</protein>
<evidence type="ECO:0000313" key="16">
    <source>
        <dbReference type="Proteomes" id="UP000711178"/>
    </source>
</evidence>
<feature type="transmembrane region" description="Helical" evidence="13">
    <location>
        <begin position="12"/>
        <end position="32"/>
    </location>
</feature>
<comment type="similarity">
    <text evidence="12">Belongs to the cytochrome b561 family.</text>
</comment>
<name>A0ABS7FAR1_9NEIS</name>
<evidence type="ECO:0000256" key="13">
    <source>
        <dbReference type="SAM" id="Phobius"/>
    </source>
</evidence>
<dbReference type="GeneID" id="89685115"/>
<accession>A0ABS7FAR1</accession>
<evidence type="ECO:0000256" key="6">
    <source>
        <dbReference type="ARBA" id="ARBA00022692"/>
    </source>
</evidence>
<evidence type="ECO:0000256" key="1">
    <source>
        <dbReference type="ARBA" id="ARBA00001970"/>
    </source>
</evidence>
<evidence type="ECO:0000256" key="8">
    <source>
        <dbReference type="ARBA" id="ARBA00022982"/>
    </source>
</evidence>
<gene>
    <name evidence="15" type="ORF">KIF53_05825</name>
</gene>
<dbReference type="SUPFAM" id="SSF81342">
    <property type="entry name" value="Transmembrane di-heme cytochromes"/>
    <property type="match status" value="1"/>
</dbReference>
<comment type="cofactor">
    <cofactor evidence="1">
        <name>heme b</name>
        <dbReference type="ChEBI" id="CHEBI:60344"/>
    </cofactor>
</comment>
<keyword evidence="5" id="KW-0349">Heme</keyword>
<evidence type="ECO:0000256" key="2">
    <source>
        <dbReference type="ARBA" id="ARBA00004651"/>
    </source>
</evidence>
<evidence type="ECO:0000256" key="11">
    <source>
        <dbReference type="ARBA" id="ARBA00023136"/>
    </source>
</evidence>
<evidence type="ECO:0000313" key="15">
    <source>
        <dbReference type="EMBL" id="MBW8287147.1"/>
    </source>
</evidence>
<evidence type="ECO:0000256" key="7">
    <source>
        <dbReference type="ARBA" id="ARBA00022723"/>
    </source>
</evidence>